<dbReference type="Pfam" id="PF03934">
    <property type="entry name" value="T2SSK"/>
    <property type="match status" value="1"/>
</dbReference>
<dbReference type="SUPFAM" id="SSF54523">
    <property type="entry name" value="Pili subunits"/>
    <property type="match status" value="1"/>
</dbReference>
<evidence type="ECO:0000259" key="12">
    <source>
        <dbReference type="Pfam" id="PF03934"/>
    </source>
</evidence>
<dbReference type="InterPro" id="IPR038072">
    <property type="entry name" value="GspK_central_sf"/>
</dbReference>
<evidence type="ECO:0000256" key="2">
    <source>
        <dbReference type="ARBA" id="ARBA00007246"/>
    </source>
</evidence>
<dbReference type="InterPro" id="IPR049179">
    <property type="entry name" value="T2SSK_SAM-like_2nd"/>
</dbReference>
<evidence type="ECO:0000256" key="7">
    <source>
        <dbReference type="ARBA" id="ARBA00022927"/>
    </source>
</evidence>
<dbReference type="PANTHER" id="PTHR38831:SF2">
    <property type="entry name" value="TYPE II SECRETION SYSTEM PROTEIN K"/>
    <property type="match status" value="1"/>
</dbReference>
<dbReference type="GO" id="GO:0005886">
    <property type="term" value="C:plasma membrane"/>
    <property type="evidence" value="ECO:0007669"/>
    <property type="project" value="UniProtKB-SubCell"/>
</dbReference>
<dbReference type="AlphaFoldDB" id="A0A1F7SKK4"/>
<dbReference type="Pfam" id="PF21687">
    <property type="entry name" value="T2SSK_1st"/>
    <property type="match status" value="1"/>
</dbReference>
<keyword evidence="4" id="KW-1003">Cell membrane</keyword>
<keyword evidence="8 11" id="KW-1133">Transmembrane helix</keyword>
<keyword evidence="5" id="KW-0997">Cell inner membrane</keyword>
<keyword evidence="9 11" id="KW-0472">Membrane</keyword>
<evidence type="ECO:0000256" key="1">
    <source>
        <dbReference type="ARBA" id="ARBA00004533"/>
    </source>
</evidence>
<proteinExistence type="inferred from homology"/>
<evidence type="ECO:0000259" key="13">
    <source>
        <dbReference type="Pfam" id="PF21687"/>
    </source>
</evidence>
<evidence type="ECO:0000256" key="3">
    <source>
        <dbReference type="ARBA" id="ARBA00022448"/>
    </source>
</evidence>
<dbReference type="InterPro" id="IPR005628">
    <property type="entry name" value="GspK"/>
</dbReference>
<dbReference type="Gene3D" id="3.30.1300.30">
    <property type="entry name" value="GSPII I/J protein-like"/>
    <property type="match status" value="1"/>
</dbReference>
<evidence type="ECO:0008006" key="16">
    <source>
        <dbReference type="Google" id="ProtNLM"/>
    </source>
</evidence>
<accession>A0A1F7SKK4</accession>
<reference evidence="14 15" key="1">
    <citation type="journal article" date="2016" name="Nat. Commun.">
        <title>Thousands of microbial genomes shed light on interconnected biogeochemical processes in an aquifer system.</title>
        <authorList>
            <person name="Anantharaman K."/>
            <person name="Brown C.T."/>
            <person name="Hug L.A."/>
            <person name="Sharon I."/>
            <person name="Castelle C.J."/>
            <person name="Probst A.J."/>
            <person name="Thomas B.C."/>
            <person name="Singh A."/>
            <person name="Wilkins M.J."/>
            <person name="Karaoz U."/>
            <person name="Brodie E.L."/>
            <person name="Williams K.H."/>
            <person name="Hubbard S.S."/>
            <person name="Banfield J.F."/>
        </authorList>
    </citation>
    <scope>NUCLEOTIDE SEQUENCE [LARGE SCALE GENOMIC DNA]</scope>
</reference>
<evidence type="ECO:0000313" key="14">
    <source>
        <dbReference type="EMBL" id="OGL53747.1"/>
    </source>
</evidence>
<feature type="domain" description="T2SS protein K second SAM-like" evidence="12">
    <location>
        <begin position="263"/>
        <end position="308"/>
    </location>
</feature>
<dbReference type="PIRSF" id="PIRSF002786">
    <property type="entry name" value="XcpX"/>
    <property type="match status" value="1"/>
</dbReference>
<comment type="subcellular location">
    <subcellularLocation>
        <location evidence="1">Cell inner membrane</location>
    </subcellularLocation>
</comment>
<organism evidence="14 15">
    <name type="scientific">Candidatus Schekmanbacteria bacterium RIFCSPLOWO2_12_FULL_38_15</name>
    <dbReference type="NCBI Taxonomy" id="1817883"/>
    <lineage>
        <taxon>Bacteria</taxon>
        <taxon>Candidatus Schekmaniibacteriota</taxon>
    </lineage>
</organism>
<dbReference type="PANTHER" id="PTHR38831">
    <property type="entry name" value="TYPE II SECRETION SYSTEM PROTEIN K"/>
    <property type="match status" value="1"/>
</dbReference>
<dbReference type="STRING" id="1817883.A3G31_03310"/>
<evidence type="ECO:0000256" key="10">
    <source>
        <dbReference type="SAM" id="MobiDB-lite"/>
    </source>
</evidence>
<name>A0A1F7SKK4_9BACT</name>
<dbReference type="EMBL" id="MGDI01000022">
    <property type="protein sequence ID" value="OGL53747.1"/>
    <property type="molecule type" value="Genomic_DNA"/>
</dbReference>
<evidence type="ECO:0000256" key="6">
    <source>
        <dbReference type="ARBA" id="ARBA00022692"/>
    </source>
</evidence>
<feature type="region of interest" description="Disordered" evidence="10">
    <location>
        <begin position="120"/>
        <end position="147"/>
    </location>
</feature>
<gene>
    <name evidence="14" type="ORF">A3G31_03310</name>
</gene>
<dbReference type="Proteomes" id="UP000178082">
    <property type="component" value="Unassembled WGS sequence"/>
</dbReference>
<feature type="domain" description="T2SS protein K first SAM-like" evidence="13">
    <location>
        <begin position="111"/>
        <end position="223"/>
    </location>
</feature>
<evidence type="ECO:0000256" key="11">
    <source>
        <dbReference type="SAM" id="Phobius"/>
    </source>
</evidence>
<evidence type="ECO:0000256" key="9">
    <source>
        <dbReference type="ARBA" id="ARBA00023136"/>
    </source>
</evidence>
<comment type="similarity">
    <text evidence="2">Belongs to the GSP K family.</text>
</comment>
<evidence type="ECO:0000256" key="4">
    <source>
        <dbReference type="ARBA" id="ARBA00022475"/>
    </source>
</evidence>
<dbReference type="SUPFAM" id="SSF158544">
    <property type="entry name" value="GspK insert domain-like"/>
    <property type="match status" value="1"/>
</dbReference>
<dbReference type="Gene3D" id="1.10.40.60">
    <property type="entry name" value="EpsJ-like"/>
    <property type="match status" value="2"/>
</dbReference>
<evidence type="ECO:0000313" key="15">
    <source>
        <dbReference type="Proteomes" id="UP000178082"/>
    </source>
</evidence>
<dbReference type="InterPro" id="IPR045584">
    <property type="entry name" value="Pilin-like"/>
</dbReference>
<comment type="caution">
    <text evidence="14">The sequence shown here is derived from an EMBL/GenBank/DDBJ whole genome shotgun (WGS) entry which is preliminary data.</text>
</comment>
<sequence>MKRFYKEERGFALALVLLITTLVVITVLEFNYEMRVDASIASNYRDDLKALYIAKGGVNAAIALLRQDFRTDKERHAGQQVDSLDEDWAKPEMTLQIGKGVATGMIIDESGKINLNEYLKESEDEEDKSGDGKNKGGGEKSIETKEEQKENIVRRIFDNLSVSNNNTDEIIESLLDWLGESSEDNPSIEAYYHSSPSPYDSKISLLDDITELILVKGMSKNVFYQEKEKNLYEEITGQEKDETEISKPFPSIFTVYSKLKGEININTAPKEVLLAFHEDMDEETVSEIIDKRTEEPFESKDEVKKLSQTIQDIFEDKPEGLKGIRDLIDVKSNFFRIIAHGTINNVTKTIEAVVFRDAKNDGRITIKSWAEF</sequence>
<keyword evidence="7" id="KW-0653">Protein transport</keyword>
<evidence type="ECO:0000256" key="8">
    <source>
        <dbReference type="ARBA" id="ARBA00022989"/>
    </source>
</evidence>
<keyword evidence="3" id="KW-0813">Transport</keyword>
<feature type="transmembrane region" description="Helical" evidence="11">
    <location>
        <begin position="12"/>
        <end position="32"/>
    </location>
</feature>
<keyword evidence="6 11" id="KW-0812">Transmembrane</keyword>
<evidence type="ECO:0000256" key="5">
    <source>
        <dbReference type="ARBA" id="ARBA00022519"/>
    </source>
</evidence>
<protein>
    <recommendedName>
        <fullName evidence="16">Type II secretion system protein K</fullName>
    </recommendedName>
</protein>
<dbReference type="GO" id="GO:0009306">
    <property type="term" value="P:protein secretion"/>
    <property type="evidence" value="ECO:0007669"/>
    <property type="project" value="InterPro"/>
</dbReference>
<dbReference type="InterPro" id="IPR049031">
    <property type="entry name" value="T2SSK_SAM-like_1st"/>
</dbReference>
<feature type="compositionally biased region" description="Basic and acidic residues" evidence="10">
    <location>
        <begin position="129"/>
        <end position="147"/>
    </location>
</feature>